<evidence type="ECO:0000313" key="2">
    <source>
        <dbReference type="EMBL" id="ANA86054.1"/>
    </source>
</evidence>
<name>A0A160DGK1_9CAUD</name>
<keyword evidence="1" id="KW-1133">Transmembrane helix</keyword>
<proteinExistence type="predicted"/>
<evidence type="ECO:0000256" key="1">
    <source>
        <dbReference type="SAM" id="Phobius"/>
    </source>
</evidence>
<accession>A0A160DGK1</accession>
<dbReference type="Proteomes" id="UP000203422">
    <property type="component" value="Segment"/>
</dbReference>
<protein>
    <submittedName>
        <fullName evidence="2">Uncharacterized protein</fullName>
    </submittedName>
</protein>
<reference evidence="2 3" key="1">
    <citation type="submission" date="2016-03" db="EMBL/GenBank/DDBJ databases">
        <authorList>
            <person name="Rimple P."/>
            <person name="Montgomery M.T."/>
            <person name="Guerrero C.A."/>
            <person name="Mavrich T.N."/>
            <person name="Pope W.H."/>
            <person name="Garlena R.A."/>
            <person name="Russell D.A."/>
            <person name="Jacobs-Sera D."/>
            <person name="Hendrix R.W."/>
            <person name="Hatfull G.F."/>
        </authorList>
    </citation>
    <scope>NUCLEOTIDE SEQUENCE [LARGE SCALE GENOMIC DNA]</scope>
</reference>
<dbReference type="RefSeq" id="YP_009276796.1">
    <property type="nucleotide sequence ID" value="NC_030944.1"/>
</dbReference>
<feature type="transmembrane region" description="Helical" evidence="1">
    <location>
        <begin position="6"/>
        <end position="29"/>
    </location>
</feature>
<keyword evidence="3" id="KW-1185">Reference proteome</keyword>
<dbReference type="KEGG" id="vg:28803115"/>
<dbReference type="GeneID" id="28803115"/>
<sequence>MNPWLYALQVAVILTILVVAVIIAVAGVCEAREWEDD</sequence>
<organism evidence="2 3">
    <name type="scientific">Gordonia phage Demosthenes</name>
    <dbReference type="NCBI Taxonomy" id="1838067"/>
    <lineage>
        <taxon>Viruses</taxon>
        <taxon>Duplodnaviria</taxon>
        <taxon>Heunggongvirae</taxon>
        <taxon>Uroviricota</taxon>
        <taxon>Caudoviricetes</taxon>
        <taxon>Demosthenesvirus</taxon>
        <taxon>Demosthenesvirus demosthenes</taxon>
    </lineage>
</organism>
<evidence type="ECO:0000313" key="3">
    <source>
        <dbReference type="Proteomes" id="UP000203422"/>
    </source>
</evidence>
<keyword evidence="1" id="KW-0472">Membrane</keyword>
<gene>
    <name evidence="2" type="primary">85</name>
    <name evidence="2" type="ORF">PBI_DEMOSTHENES_85</name>
</gene>
<dbReference type="EMBL" id="KU998242">
    <property type="protein sequence ID" value="ANA86054.1"/>
    <property type="molecule type" value="Genomic_DNA"/>
</dbReference>
<keyword evidence="1" id="KW-0812">Transmembrane</keyword>